<evidence type="ECO:0000256" key="2">
    <source>
        <dbReference type="ARBA" id="ARBA00022475"/>
    </source>
</evidence>
<evidence type="ECO:0000313" key="7">
    <source>
        <dbReference type="EMBL" id="OLP56556.1"/>
    </source>
</evidence>
<reference evidence="7 8" key="1">
    <citation type="submission" date="2016-09" db="EMBL/GenBank/DDBJ databases">
        <title>Rhizobium sp. nov., a novel species isolated from the rice rhizosphere.</title>
        <authorList>
            <person name="Zhao J."/>
            <person name="Zhang X."/>
        </authorList>
    </citation>
    <scope>NUCLEOTIDE SEQUENCE [LARGE SCALE GENOMIC DNA]</scope>
    <source>
        <strain evidence="7 8">MH17</strain>
    </source>
</reference>
<dbReference type="Pfam" id="PF01810">
    <property type="entry name" value="LysE"/>
    <property type="match status" value="1"/>
</dbReference>
<evidence type="ECO:0000256" key="1">
    <source>
        <dbReference type="ARBA" id="ARBA00004651"/>
    </source>
</evidence>
<dbReference type="GO" id="GO:0005886">
    <property type="term" value="C:plasma membrane"/>
    <property type="evidence" value="ECO:0007669"/>
    <property type="project" value="UniProtKB-SubCell"/>
</dbReference>
<name>A0A1Q9AMI7_9HYPH</name>
<comment type="caution">
    <text evidence="7">The sequence shown here is derived from an EMBL/GenBank/DDBJ whole genome shotgun (WGS) entry which is preliminary data.</text>
</comment>
<comment type="subcellular location">
    <subcellularLocation>
        <location evidence="1">Cell membrane</location>
        <topology evidence="1">Multi-pass membrane protein</topology>
    </subcellularLocation>
</comment>
<evidence type="ECO:0000256" key="3">
    <source>
        <dbReference type="ARBA" id="ARBA00022692"/>
    </source>
</evidence>
<dbReference type="AlphaFoldDB" id="A0A1Q9AMI7"/>
<evidence type="ECO:0000256" key="4">
    <source>
        <dbReference type="ARBA" id="ARBA00022989"/>
    </source>
</evidence>
<dbReference type="Proteomes" id="UP000186143">
    <property type="component" value="Unassembled WGS sequence"/>
</dbReference>
<organism evidence="7 8">
    <name type="scientific">Xaviernesmea rhizosphaerae</name>
    <dbReference type="NCBI Taxonomy" id="1672749"/>
    <lineage>
        <taxon>Bacteria</taxon>
        <taxon>Pseudomonadati</taxon>
        <taxon>Pseudomonadota</taxon>
        <taxon>Alphaproteobacteria</taxon>
        <taxon>Hyphomicrobiales</taxon>
        <taxon>Rhizobiaceae</taxon>
        <taxon>Rhizobium/Agrobacterium group</taxon>
        <taxon>Xaviernesmea</taxon>
    </lineage>
</organism>
<keyword evidence="2" id="KW-1003">Cell membrane</keyword>
<sequence length="201" mass="21238">MDLQTLLTFAAAFFVFAASPGPDNLTIVSKTVSAGPAHGLAYGAGMVLSILGFVIFAAVGLNAVAQALNENFRFVQYAGAAYLVYTGVQMWRAEPVIAARAPRGGLARLFMTGFLLNLTNPKMPIFYLALLPGVLGTRSLTVTDTAELMLVILLVEILVVGFHVAAASRARRFIATPRRIRALNRGAGSLMIGAGVLVASR</sequence>
<dbReference type="EMBL" id="MKIO01000021">
    <property type="protein sequence ID" value="OLP56556.1"/>
    <property type="molecule type" value="Genomic_DNA"/>
</dbReference>
<protein>
    <submittedName>
        <fullName evidence="7">RhtB family transporter</fullName>
    </submittedName>
</protein>
<keyword evidence="3 6" id="KW-0812">Transmembrane</keyword>
<dbReference type="RefSeq" id="WP_075633572.1">
    <property type="nucleotide sequence ID" value="NZ_MKIO01000021.1"/>
</dbReference>
<dbReference type="PANTHER" id="PTHR30086:SF20">
    <property type="entry name" value="ARGININE EXPORTER PROTEIN ARGO-RELATED"/>
    <property type="match status" value="1"/>
</dbReference>
<keyword evidence="4 6" id="KW-1133">Transmembrane helix</keyword>
<dbReference type="InterPro" id="IPR001123">
    <property type="entry name" value="LeuE-type"/>
</dbReference>
<dbReference type="GO" id="GO:0015171">
    <property type="term" value="F:amino acid transmembrane transporter activity"/>
    <property type="evidence" value="ECO:0007669"/>
    <property type="project" value="TreeGrafter"/>
</dbReference>
<feature type="transmembrane region" description="Helical" evidence="6">
    <location>
        <begin position="148"/>
        <end position="170"/>
    </location>
</feature>
<dbReference type="OrthoDB" id="9804822at2"/>
<gene>
    <name evidence="7" type="ORF">BJF92_10660</name>
</gene>
<evidence type="ECO:0000313" key="8">
    <source>
        <dbReference type="Proteomes" id="UP000186143"/>
    </source>
</evidence>
<feature type="transmembrane region" description="Helical" evidence="6">
    <location>
        <begin position="41"/>
        <end position="64"/>
    </location>
</feature>
<evidence type="ECO:0000256" key="5">
    <source>
        <dbReference type="ARBA" id="ARBA00023136"/>
    </source>
</evidence>
<accession>A0A1Q9AMI7</accession>
<evidence type="ECO:0000256" key="6">
    <source>
        <dbReference type="SAM" id="Phobius"/>
    </source>
</evidence>
<dbReference type="PANTHER" id="PTHR30086">
    <property type="entry name" value="ARGININE EXPORTER PROTEIN ARGO"/>
    <property type="match status" value="1"/>
</dbReference>
<feature type="transmembrane region" description="Helical" evidence="6">
    <location>
        <begin position="182"/>
        <end position="200"/>
    </location>
</feature>
<keyword evidence="5 6" id="KW-0472">Membrane</keyword>
<proteinExistence type="predicted"/>